<dbReference type="PROSITE" id="PS50871">
    <property type="entry name" value="C1Q"/>
    <property type="match status" value="1"/>
</dbReference>
<keyword evidence="6" id="KW-1185">Reference proteome</keyword>
<dbReference type="PANTHER" id="PTHR15427:SF50">
    <property type="entry name" value="COMPLEMENT C1Q TUMOR NECROSIS FACTOR-RELATED PROTEIN 2-LIKE"/>
    <property type="match status" value="1"/>
</dbReference>
<proteinExistence type="predicted"/>
<comment type="subcellular location">
    <subcellularLocation>
        <location evidence="1">Secreted</location>
    </subcellularLocation>
</comment>
<dbReference type="AlphaFoldDB" id="A0A9D4J7B1"/>
<dbReference type="PANTHER" id="PTHR15427">
    <property type="entry name" value="EMILIN ELASTIN MICROFIBRIL INTERFACE-LOCATED PROTEIN ELASTIN MICROFIBRIL INTERFACER"/>
    <property type="match status" value="1"/>
</dbReference>
<dbReference type="InterPro" id="IPR008983">
    <property type="entry name" value="Tumour_necrosis_fac-like_dom"/>
</dbReference>
<keyword evidence="2" id="KW-0964">Secreted</keyword>
<feature type="transmembrane region" description="Helical" evidence="3">
    <location>
        <begin position="35"/>
        <end position="57"/>
    </location>
</feature>
<feature type="domain" description="C1q" evidence="4">
    <location>
        <begin position="122"/>
        <end position="254"/>
    </location>
</feature>
<evidence type="ECO:0000256" key="1">
    <source>
        <dbReference type="ARBA" id="ARBA00004613"/>
    </source>
</evidence>
<sequence>MEPPGSDFETGEDYKGRSTSTLQCKIKYCRRNPNIICWTLLLLFMFLICVSSLSIAVNIGQGGLSKEVSIRLTFLENTVEDITQKFLEEKHRADKLFQQLEQLMVEHHCADVKDVIGQTQTNVSNRVAFSAYLARDLDNLGPDQTVIFENVTLNDGNAYNPLLGTFHVPQAGLYFFTVTLQSFQKRRQWFKLVADRHIQAELLYYPFGHQMATNTAVLRLKEGQTVRVAVSEEENGVSLQNGYTSKFSGFFVNE</sequence>
<keyword evidence="3" id="KW-1133">Transmembrane helix</keyword>
<dbReference type="Pfam" id="PF00386">
    <property type="entry name" value="C1q"/>
    <property type="match status" value="1"/>
</dbReference>
<accession>A0A9D4J7B1</accession>
<keyword evidence="3" id="KW-0812">Transmembrane</keyword>
<dbReference type="SMART" id="SM00110">
    <property type="entry name" value="C1Q"/>
    <property type="match status" value="1"/>
</dbReference>
<comment type="caution">
    <text evidence="5">The sequence shown here is derived from an EMBL/GenBank/DDBJ whole genome shotgun (WGS) entry which is preliminary data.</text>
</comment>
<evidence type="ECO:0000259" key="4">
    <source>
        <dbReference type="PROSITE" id="PS50871"/>
    </source>
</evidence>
<reference evidence="5" key="1">
    <citation type="journal article" date="2019" name="bioRxiv">
        <title>The Genome of the Zebra Mussel, Dreissena polymorpha: A Resource for Invasive Species Research.</title>
        <authorList>
            <person name="McCartney M.A."/>
            <person name="Auch B."/>
            <person name="Kono T."/>
            <person name="Mallez S."/>
            <person name="Zhang Y."/>
            <person name="Obille A."/>
            <person name="Becker A."/>
            <person name="Abrahante J.E."/>
            <person name="Garbe J."/>
            <person name="Badalamenti J.P."/>
            <person name="Herman A."/>
            <person name="Mangelson H."/>
            <person name="Liachko I."/>
            <person name="Sullivan S."/>
            <person name="Sone E.D."/>
            <person name="Koren S."/>
            <person name="Silverstein K.A.T."/>
            <person name="Beckman K.B."/>
            <person name="Gohl D.M."/>
        </authorList>
    </citation>
    <scope>NUCLEOTIDE SEQUENCE</scope>
    <source>
        <strain evidence="5">Duluth1</strain>
        <tissue evidence="5">Whole animal</tissue>
    </source>
</reference>
<dbReference type="GO" id="GO:0005576">
    <property type="term" value="C:extracellular region"/>
    <property type="evidence" value="ECO:0007669"/>
    <property type="project" value="UniProtKB-SubCell"/>
</dbReference>
<keyword evidence="3" id="KW-0472">Membrane</keyword>
<evidence type="ECO:0000313" key="5">
    <source>
        <dbReference type="EMBL" id="KAH3801155.1"/>
    </source>
</evidence>
<dbReference type="EMBL" id="JAIWYP010000007">
    <property type="protein sequence ID" value="KAH3801155.1"/>
    <property type="molecule type" value="Genomic_DNA"/>
</dbReference>
<dbReference type="OrthoDB" id="6091441at2759"/>
<name>A0A9D4J7B1_DREPO</name>
<protein>
    <recommendedName>
        <fullName evidence="4">C1q domain-containing protein</fullName>
    </recommendedName>
</protein>
<gene>
    <name evidence="5" type="ORF">DPMN_154801</name>
</gene>
<dbReference type="InterPro" id="IPR001073">
    <property type="entry name" value="C1q_dom"/>
</dbReference>
<evidence type="ECO:0000256" key="2">
    <source>
        <dbReference type="ARBA" id="ARBA00022525"/>
    </source>
</evidence>
<dbReference type="PRINTS" id="PR00007">
    <property type="entry name" value="COMPLEMNTC1Q"/>
</dbReference>
<dbReference type="InterPro" id="IPR050392">
    <property type="entry name" value="Collagen/C1q_domain"/>
</dbReference>
<evidence type="ECO:0000313" key="6">
    <source>
        <dbReference type="Proteomes" id="UP000828390"/>
    </source>
</evidence>
<reference evidence="5" key="2">
    <citation type="submission" date="2020-11" db="EMBL/GenBank/DDBJ databases">
        <authorList>
            <person name="McCartney M.A."/>
            <person name="Auch B."/>
            <person name="Kono T."/>
            <person name="Mallez S."/>
            <person name="Becker A."/>
            <person name="Gohl D.M."/>
            <person name="Silverstein K.A.T."/>
            <person name="Koren S."/>
            <person name="Bechman K.B."/>
            <person name="Herman A."/>
            <person name="Abrahante J.E."/>
            <person name="Garbe J."/>
        </authorList>
    </citation>
    <scope>NUCLEOTIDE SEQUENCE</scope>
    <source>
        <strain evidence="5">Duluth1</strain>
        <tissue evidence="5">Whole animal</tissue>
    </source>
</reference>
<organism evidence="5 6">
    <name type="scientific">Dreissena polymorpha</name>
    <name type="common">Zebra mussel</name>
    <name type="synonym">Mytilus polymorpha</name>
    <dbReference type="NCBI Taxonomy" id="45954"/>
    <lineage>
        <taxon>Eukaryota</taxon>
        <taxon>Metazoa</taxon>
        <taxon>Spiralia</taxon>
        <taxon>Lophotrochozoa</taxon>
        <taxon>Mollusca</taxon>
        <taxon>Bivalvia</taxon>
        <taxon>Autobranchia</taxon>
        <taxon>Heteroconchia</taxon>
        <taxon>Euheterodonta</taxon>
        <taxon>Imparidentia</taxon>
        <taxon>Neoheterodontei</taxon>
        <taxon>Myida</taxon>
        <taxon>Dreissenoidea</taxon>
        <taxon>Dreissenidae</taxon>
        <taxon>Dreissena</taxon>
    </lineage>
</organism>
<dbReference type="Proteomes" id="UP000828390">
    <property type="component" value="Unassembled WGS sequence"/>
</dbReference>
<evidence type="ECO:0000256" key="3">
    <source>
        <dbReference type="SAM" id="Phobius"/>
    </source>
</evidence>
<dbReference type="Gene3D" id="2.60.120.40">
    <property type="match status" value="1"/>
</dbReference>
<dbReference type="SUPFAM" id="SSF49842">
    <property type="entry name" value="TNF-like"/>
    <property type="match status" value="1"/>
</dbReference>